<protein>
    <submittedName>
        <fullName evidence="5">Alcohol dehydrogenase</fullName>
    </submittedName>
</protein>
<feature type="transmembrane region" description="Helical" evidence="2">
    <location>
        <begin position="63"/>
        <end position="81"/>
    </location>
</feature>
<feature type="transmembrane region" description="Helical" evidence="2">
    <location>
        <begin position="130"/>
        <end position="153"/>
    </location>
</feature>
<proteinExistence type="predicted"/>
<dbReference type="AlphaFoldDB" id="A0AB39UPM9"/>
<evidence type="ECO:0000313" key="4">
    <source>
        <dbReference type="EMBL" id="XDS49615.1"/>
    </source>
</evidence>
<keyword evidence="2" id="KW-1133">Transmembrane helix</keyword>
<organism evidence="5">
    <name type="scientific">Bifidobacterium fermentum</name>
    <dbReference type="NCBI Taxonomy" id="3059035"/>
    <lineage>
        <taxon>Bacteria</taxon>
        <taxon>Bacillati</taxon>
        <taxon>Actinomycetota</taxon>
        <taxon>Actinomycetes</taxon>
        <taxon>Bifidobacteriales</taxon>
        <taxon>Bifidobacteriaceae</taxon>
        <taxon>Bifidobacterium</taxon>
    </lineage>
</organism>
<dbReference type="EMBL" id="CP129683">
    <property type="protein sequence ID" value="XDS50832.1"/>
    <property type="molecule type" value="Genomic_DNA"/>
</dbReference>
<name>A0AB39UPM9_9BIFI</name>
<dbReference type="RefSeq" id="WP_369341794.1">
    <property type="nucleotide sequence ID" value="NZ_CP129675.1"/>
</dbReference>
<accession>A0AB39UPM9</accession>
<feature type="transmembrane region" description="Helical" evidence="2">
    <location>
        <begin position="33"/>
        <end position="51"/>
    </location>
</feature>
<feature type="transmembrane region" description="Helical" evidence="2">
    <location>
        <begin position="88"/>
        <end position="110"/>
    </location>
</feature>
<keyword evidence="2" id="KW-0812">Transmembrane</keyword>
<keyword evidence="2" id="KW-0472">Membrane</keyword>
<gene>
    <name evidence="5" type="ORF">QN062_01050</name>
    <name evidence="4" type="ORF">QN216_05055</name>
    <name evidence="3" type="ORF">QN217_05390</name>
</gene>
<evidence type="ECO:0000313" key="5">
    <source>
        <dbReference type="EMBL" id="XDS50832.1"/>
    </source>
</evidence>
<dbReference type="EMBL" id="CP129682">
    <property type="protein sequence ID" value="XDS49615.1"/>
    <property type="molecule type" value="Genomic_DNA"/>
</dbReference>
<reference evidence="5" key="1">
    <citation type="submission" date="2023-07" db="EMBL/GenBank/DDBJ databases">
        <title>Bifidobacterium aquikefiriaerophilum sp. nov. and Bifidobacterium eccum sp. nov., isolated from water kefir.</title>
        <authorList>
            <person name="Breselge S."/>
            <person name="Bellassi P."/>
            <person name="Barcenilla C."/>
            <person name="Alvarez-Ordonez A."/>
            <person name="Morelli L."/>
            <person name="Cotter P.D."/>
        </authorList>
    </citation>
    <scope>NUCLEOTIDE SEQUENCE</scope>
    <source>
        <strain evidence="5">WK012_4_13</strain>
        <strain evidence="4">WK013_4_14</strain>
        <strain evidence="3">WK048_4_13</strain>
    </source>
</reference>
<dbReference type="EMBL" id="CP129675">
    <property type="protein sequence ID" value="XDS47536.1"/>
    <property type="molecule type" value="Genomic_DNA"/>
</dbReference>
<evidence type="ECO:0000256" key="2">
    <source>
        <dbReference type="SAM" id="Phobius"/>
    </source>
</evidence>
<evidence type="ECO:0000313" key="3">
    <source>
        <dbReference type="EMBL" id="XDS47536.1"/>
    </source>
</evidence>
<sequence>MKSGADRLSSMMLSVNRKSEDRSLLPWTFRPNVGVRLFVSLVLGFVVAIIATPVHRMGASENIPYGLVLALILVGTSAWEARARSGIIGLVLHLTASCFGATMLAGQGFMGDVLVPVGGEAFTTFFGLHVGYFWLLGLILVQFVIAMLPLPWFTVVPRLSDARSAALDADAAPSDGVGSMTQEDGEESAPLASMVEKSHDDDASHGQPQS</sequence>
<feature type="region of interest" description="Disordered" evidence="1">
    <location>
        <begin position="169"/>
        <end position="210"/>
    </location>
</feature>
<dbReference type="KEGG" id="bfk:QN062_01050"/>
<evidence type="ECO:0000256" key="1">
    <source>
        <dbReference type="SAM" id="MobiDB-lite"/>
    </source>
</evidence>